<dbReference type="InterPro" id="IPR000823">
    <property type="entry name" value="Peroxidase_pln"/>
</dbReference>
<feature type="disulfide bond" evidence="13">
    <location>
        <begin position="47"/>
        <end position="126"/>
    </location>
</feature>
<dbReference type="InParanoid" id="D8SFT8"/>
<reference evidence="16 17" key="1">
    <citation type="journal article" date="2011" name="Science">
        <title>The Selaginella genome identifies genetic changes associated with the evolution of vascular plants.</title>
        <authorList>
            <person name="Banks J.A."/>
            <person name="Nishiyama T."/>
            <person name="Hasebe M."/>
            <person name="Bowman J.L."/>
            <person name="Gribskov M."/>
            <person name="dePamphilis C."/>
            <person name="Albert V.A."/>
            <person name="Aono N."/>
            <person name="Aoyama T."/>
            <person name="Ambrose B.A."/>
            <person name="Ashton N.W."/>
            <person name="Axtell M.J."/>
            <person name="Barker E."/>
            <person name="Barker M.S."/>
            <person name="Bennetzen J.L."/>
            <person name="Bonawitz N.D."/>
            <person name="Chapple C."/>
            <person name="Cheng C."/>
            <person name="Correa L.G."/>
            <person name="Dacre M."/>
            <person name="DeBarry J."/>
            <person name="Dreyer I."/>
            <person name="Elias M."/>
            <person name="Engstrom E.M."/>
            <person name="Estelle M."/>
            <person name="Feng L."/>
            <person name="Finet C."/>
            <person name="Floyd S.K."/>
            <person name="Frommer W.B."/>
            <person name="Fujita T."/>
            <person name="Gramzow L."/>
            <person name="Gutensohn M."/>
            <person name="Harholt J."/>
            <person name="Hattori M."/>
            <person name="Heyl A."/>
            <person name="Hirai T."/>
            <person name="Hiwatashi Y."/>
            <person name="Ishikawa M."/>
            <person name="Iwata M."/>
            <person name="Karol K.G."/>
            <person name="Koehler B."/>
            <person name="Kolukisaoglu U."/>
            <person name="Kubo M."/>
            <person name="Kurata T."/>
            <person name="Lalonde S."/>
            <person name="Li K."/>
            <person name="Li Y."/>
            <person name="Litt A."/>
            <person name="Lyons E."/>
            <person name="Manning G."/>
            <person name="Maruyama T."/>
            <person name="Michael T.P."/>
            <person name="Mikami K."/>
            <person name="Miyazaki S."/>
            <person name="Morinaga S."/>
            <person name="Murata T."/>
            <person name="Mueller-Roeber B."/>
            <person name="Nelson D.R."/>
            <person name="Obara M."/>
            <person name="Oguri Y."/>
            <person name="Olmstead R.G."/>
            <person name="Onodera N."/>
            <person name="Petersen B.L."/>
            <person name="Pils B."/>
            <person name="Prigge M."/>
            <person name="Rensing S.A."/>
            <person name="Riano-Pachon D.M."/>
            <person name="Roberts A.W."/>
            <person name="Sato Y."/>
            <person name="Scheller H.V."/>
            <person name="Schulz B."/>
            <person name="Schulz C."/>
            <person name="Shakirov E.V."/>
            <person name="Shibagaki N."/>
            <person name="Shinohara N."/>
            <person name="Shippen D.E."/>
            <person name="Soerensen I."/>
            <person name="Sotooka R."/>
            <person name="Sugimoto N."/>
            <person name="Sugita M."/>
            <person name="Sumikawa N."/>
            <person name="Tanurdzic M."/>
            <person name="Theissen G."/>
            <person name="Ulvskov P."/>
            <person name="Wakazuki S."/>
            <person name="Weng J.K."/>
            <person name="Willats W.W."/>
            <person name="Wipf D."/>
            <person name="Wolf P.G."/>
            <person name="Yang L."/>
            <person name="Zimmer A.D."/>
            <person name="Zhu Q."/>
            <person name="Mitros T."/>
            <person name="Hellsten U."/>
            <person name="Loque D."/>
            <person name="Otillar R."/>
            <person name="Salamov A."/>
            <person name="Schmutz J."/>
            <person name="Shapiro H."/>
            <person name="Lindquist E."/>
            <person name="Lucas S."/>
            <person name="Rokhsar D."/>
            <person name="Grigoriev I.V."/>
        </authorList>
    </citation>
    <scope>NUCLEOTIDE SEQUENCE [LARGE SCALE GENOMIC DNA]</scope>
</reference>
<evidence type="ECO:0000313" key="16">
    <source>
        <dbReference type="EMBL" id="EFJ16895.1"/>
    </source>
</evidence>
<evidence type="ECO:0000256" key="3">
    <source>
        <dbReference type="ARBA" id="ARBA00022559"/>
    </source>
</evidence>
<evidence type="ECO:0000256" key="4">
    <source>
        <dbReference type="ARBA" id="ARBA00022617"/>
    </source>
</evidence>
<name>D8SFT8_SELML</name>
<evidence type="ECO:0000256" key="7">
    <source>
        <dbReference type="ARBA" id="ARBA00023002"/>
    </source>
</evidence>
<comment type="cofactor">
    <cofactor evidence="11 14">
        <name>heme b</name>
        <dbReference type="ChEBI" id="CHEBI:60344"/>
    </cofactor>
    <text evidence="11 14">Binds 1 heme b (iron(II)-protoporphyrin IX) group per subunit.</text>
</comment>
<comment type="catalytic activity">
    <reaction evidence="1 14">
        <text>2 a phenolic donor + H2O2 = 2 a phenolic radical donor + 2 H2O</text>
        <dbReference type="Rhea" id="RHEA:56136"/>
        <dbReference type="ChEBI" id="CHEBI:15377"/>
        <dbReference type="ChEBI" id="CHEBI:16240"/>
        <dbReference type="ChEBI" id="CHEBI:139520"/>
        <dbReference type="ChEBI" id="CHEBI:139521"/>
        <dbReference type="EC" id="1.11.1.7"/>
    </reaction>
</comment>
<keyword evidence="8 11" id="KW-0408">Iron</keyword>
<dbReference type="CDD" id="cd00693">
    <property type="entry name" value="secretory_peroxidase"/>
    <property type="match status" value="1"/>
</dbReference>
<dbReference type="PRINTS" id="PR00461">
    <property type="entry name" value="PLPEROXIDASE"/>
</dbReference>
<dbReference type="GO" id="GO:0005576">
    <property type="term" value="C:extracellular region"/>
    <property type="evidence" value="ECO:0007669"/>
    <property type="project" value="UniProtKB-SubCell"/>
</dbReference>
<dbReference type="GO" id="GO:0009505">
    <property type="term" value="C:plant-type cell wall"/>
    <property type="evidence" value="ECO:0000318"/>
    <property type="project" value="GO_Central"/>
</dbReference>
<feature type="disulfide bond" evidence="13">
    <location>
        <begin position="80"/>
        <end position="85"/>
    </location>
</feature>
<dbReference type="PRINTS" id="PR00458">
    <property type="entry name" value="PEROXIDASE"/>
</dbReference>
<feature type="binding site" evidence="11">
    <location>
        <position position="86"/>
    </location>
    <ligand>
        <name>Ca(2+)</name>
        <dbReference type="ChEBI" id="CHEBI:29108"/>
        <label>1</label>
    </ligand>
</feature>
<dbReference type="KEGG" id="smo:SELMODRAFT_115982"/>
<evidence type="ECO:0000256" key="5">
    <source>
        <dbReference type="ARBA" id="ARBA00022723"/>
    </source>
</evidence>
<dbReference type="InterPro" id="IPR002016">
    <property type="entry name" value="Haem_peroxidase"/>
</dbReference>
<evidence type="ECO:0000256" key="2">
    <source>
        <dbReference type="ARBA" id="ARBA00006873"/>
    </source>
</evidence>
<evidence type="ECO:0000256" key="8">
    <source>
        <dbReference type="ARBA" id="ARBA00023004"/>
    </source>
</evidence>
<keyword evidence="4 14" id="KW-0349">Heme</keyword>
<dbReference type="GO" id="GO:0140825">
    <property type="term" value="F:lactoperoxidase activity"/>
    <property type="evidence" value="ECO:0007669"/>
    <property type="project" value="UniProtKB-EC"/>
</dbReference>
<keyword evidence="14" id="KW-0964">Secreted</keyword>
<keyword evidence="9 13" id="KW-1015">Disulfide bond</keyword>
<dbReference type="STRING" id="88036.D8SFT8"/>
<organism evidence="17">
    <name type="scientific">Selaginella moellendorffii</name>
    <name type="common">Spikemoss</name>
    <dbReference type="NCBI Taxonomy" id="88036"/>
    <lineage>
        <taxon>Eukaryota</taxon>
        <taxon>Viridiplantae</taxon>
        <taxon>Streptophyta</taxon>
        <taxon>Embryophyta</taxon>
        <taxon>Tracheophyta</taxon>
        <taxon>Lycopodiopsida</taxon>
        <taxon>Selaginellales</taxon>
        <taxon>Selaginellaceae</taxon>
        <taxon>Selaginella</taxon>
    </lineage>
</organism>
<keyword evidence="5 11" id="KW-0479">Metal-binding</keyword>
<keyword evidence="17" id="KW-1185">Reference proteome</keyword>
<accession>D8SFT8</accession>
<dbReference type="InterPro" id="IPR019793">
    <property type="entry name" value="Peroxidases_heam-ligand_BS"/>
</dbReference>
<comment type="similarity">
    <text evidence="14">Belongs to the peroxidase family. Classical plant (class III) peroxidase subfamily.</text>
</comment>
<dbReference type="AlphaFoldDB" id="D8SFT8"/>
<comment type="similarity">
    <text evidence="2">Belongs to the peroxidase family. Ascorbate peroxidase subfamily.</text>
</comment>
<dbReference type="Pfam" id="PF00141">
    <property type="entry name" value="peroxidase"/>
    <property type="match status" value="1"/>
</dbReference>
<feature type="binding site" evidence="11">
    <location>
        <position position="260"/>
    </location>
    <ligand>
        <name>Ca(2+)</name>
        <dbReference type="ChEBI" id="CHEBI:29108"/>
        <label>2</label>
    </ligand>
</feature>
<keyword evidence="3 14" id="KW-0575">Peroxidase</keyword>
<evidence type="ECO:0000256" key="10">
    <source>
        <dbReference type="PIRSR" id="PIRSR600823-1"/>
    </source>
</evidence>
<evidence type="ECO:0000313" key="17">
    <source>
        <dbReference type="Proteomes" id="UP000001514"/>
    </source>
</evidence>
<proteinExistence type="inferred from homology"/>
<dbReference type="Gene3D" id="1.10.420.10">
    <property type="entry name" value="Peroxidase, domain 2"/>
    <property type="match status" value="1"/>
</dbReference>
<feature type="binding site" evidence="11">
    <location>
        <position position="82"/>
    </location>
    <ligand>
        <name>Ca(2+)</name>
        <dbReference type="ChEBI" id="CHEBI:29108"/>
        <label>1</label>
    </ligand>
</feature>
<dbReference type="Proteomes" id="UP000001514">
    <property type="component" value="Unassembled WGS sequence"/>
</dbReference>
<feature type="site" description="Transition state stabilizer" evidence="12">
    <location>
        <position position="74"/>
    </location>
</feature>
<dbReference type="EMBL" id="GL377617">
    <property type="protein sequence ID" value="EFJ16895.1"/>
    <property type="molecule type" value="Genomic_DNA"/>
</dbReference>
<feature type="binding site" evidence="11">
    <location>
        <position position="88"/>
    </location>
    <ligand>
        <name>Ca(2+)</name>
        <dbReference type="ChEBI" id="CHEBI:29108"/>
        <label>1</label>
    </ligand>
</feature>
<feature type="binding site" evidence="11">
    <location>
        <position position="100"/>
    </location>
    <ligand>
        <name>Ca(2+)</name>
        <dbReference type="ChEBI" id="CHEBI:29108"/>
        <label>1</label>
    </ligand>
</feature>
<evidence type="ECO:0000256" key="6">
    <source>
        <dbReference type="ARBA" id="ARBA00022837"/>
    </source>
</evidence>
<sequence length="331" mass="35948">MASFALLLLLLLAISCLAVDQESSQRPQALGNSTSTSLRLGYYGSSCPNAETIVRQTLMTLLMQDPTAGAALLRLAFHDCDVMGCDASIILDSTPQFQSELESPKNFGIRRVDFIDRIKASLEGSCPRTVSCADIIALAARDSILLAGGPNIPVLTGRKDSTRADLVTANRKLATATSSVEEILQDFASMGINPQEAVSLLGAHTLGVGHCLSVVNRLYPSVDTKMDLMYSMALRVLCPSPKFYLNITAIPNDSTMFRFDNMFFKDAALRRVLFALDAAVESDPRTSIYTSKFAQNQGLFFDTFSRAFVKLTSVVNSEATQVRSNCRAINS</sequence>
<dbReference type="GO" id="GO:0004601">
    <property type="term" value="F:peroxidase activity"/>
    <property type="evidence" value="ECO:0000318"/>
    <property type="project" value="GO_Central"/>
</dbReference>
<dbReference type="HOGENOM" id="CLU_010543_0_3_1"/>
<dbReference type="InterPro" id="IPR010255">
    <property type="entry name" value="Haem_peroxidase_sf"/>
</dbReference>
<feature type="binding site" evidence="11">
    <location>
        <position position="205"/>
    </location>
    <ligand>
        <name>Ca(2+)</name>
        <dbReference type="ChEBI" id="CHEBI:29108"/>
        <label>2</label>
    </ligand>
</feature>
<dbReference type="InterPro" id="IPR033905">
    <property type="entry name" value="Secretory_peroxidase"/>
</dbReference>
<comment type="subcellular location">
    <subcellularLocation>
        <location evidence="14">Secreted</location>
    </subcellularLocation>
</comment>
<evidence type="ECO:0000256" key="12">
    <source>
        <dbReference type="PIRSR" id="PIRSR600823-4"/>
    </source>
</evidence>
<keyword evidence="6 11" id="KW-0106">Calcium</keyword>
<feature type="signal peptide" evidence="14">
    <location>
        <begin position="1"/>
        <end position="18"/>
    </location>
</feature>
<dbReference type="GO" id="GO:0006979">
    <property type="term" value="P:response to oxidative stress"/>
    <property type="evidence" value="ECO:0007669"/>
    <property type="project" value="UniProtKB-UniRule"/>
</dbReference>
<dbReference type="GO" id="GO:0006950">
    <property type="term" value="P:response to stress"/>
    <property type="evidence" value="ECO:0000318"/>
    <property type="project" value="GO_Central"/>
</dbReference>
<evidence type="ECO:0000256" key="9">
    <source>
        <dbReference type="ARBA" id="ARBA00023157"/>
    </source>
</evidence>
<feature type="binding site" evidence="11">
    <location>
        <position position="253"/>
    </location>
    <ligand>
        <name>Ca(2+)</name>
        <dbReference type="ChEBI" id="CHEBI:29108"/>
        <label>2</label>
    </ligand>
</feature>
<protein>
    <recommendedName>
        <fullName evidence="14">Peroxidase</fullName>
        <ecNumber evidence="14">1.11.1.7</ecNumber>
    </recommendedName>
</protein>
<dbReference type="EC" id="1.11.1.7" evidence="14"/>
<gene>
    <name evidence="16" type="ORF">SELMODRAFT_115982</name>
</gene>
<dbReference type="PANTHER" id="PTHR31517:SF81">
    <property type="entry name" value="PEROXIDASE"/>
    <property type="match status" value="1"/>
</dbReference>
<dbReference type="InterPro" id="IPR019794">
    <property type="entry name" value="Peroxidases_AS"/>
</dbReference>
<dbReference type="FunFam" id="1.10.420.10:FF:000001">
    <property type="entry name" value="Peroxidase"/>
    <property type="match status" value="1"/>
</dbReference>
<dbReference type="FunFam" id="1.10.520.10:FF:000009">
    <property type="entry name" value="Peroxidase"/>
    <property type="match status" value="1"/>
</dbReference>
<feature type="active site" description="Proton acceptor" evidence="10">
    <location>
        <position position="78"/>
    </location>
</feature>
<dbReference type="PROSITE" id="PS00435">
    <property type="entry name" value="PEROXIDASE_1"/>
    <property type="match status" value="1"/>
</dbReference>
<feature type="binding site" evidence="11">
    <location>
        <position position="255"/>
    </location>
    <ligand>
        <name>Ca(2+)</name>
        <dbReference type="ChEBI" id="CHEBI:29108"/>
        <label>2</label>
    </ligand>
</feature>
<evidence type="ECO:0000256" key="11">
    <source>
        <dbReference type="PIRSR" id="PIRSR600823-3"/>
    </source>
</evidence>
<dbReference type="PROSITE" id="PS50873">
    <property type="entry name" value="PEROXIDASE_4"/>
    <property type="match status" value="1"/>
</dbReference>
<evidence type="ECO:0000256" key="1">
    <source>
        <dbReference type="ARBA" id="ARBA00000189"/>
    </source>
</evidence>
<evidence type="ECO:0000256" key="14">
    <source>
        <dbReference type="RuleBase" id="RU362060"/>
    </source>
</evidence>
<feature type="binding site" evidence="11">
    <location>
        <position position="84"/>
    </location>
    <ligand>
        <name>Ca(2+)</name>
        <dbReference type="ChEBI" id="CHEBI:29108"/>
        <label>1</label>
    </ligand>
</feature>
<keyword evidence="14" id="KW-0732">Signal</keyword>
<dbReference type="PANTHER" id="PTHR31517">
    <property type="match status" value="1"/>
</dbReference>
<evidence type="ECO:0000256" key="13">
    <source>
        <dbReference type="PIRSR" id="PIRSR600823-5"/>
    </source>
</evidence>
<comment type="function">
    <text evidence="14">Removal of H(2)O(2), oxidation of toxic reductants, biosynthesis and degradation of lignin, suberization, auxin catabolism, response to environmental stresses such as wounding, pathogen attack and oxidative stress.</text>
</comment>
<feature type="domain" description="Plant heme peroxidase family profile" evidence="15">
    <location>
        <begin position="37"/>
        <end position="330"/>
    </location>
</feature>
<dbReference type="GO" id="GO:0042744">
    <property type="term" value="P:hydrogen peroxide catabolic process"/>
    <property type="evidence" value="ECO:0007669"/>
    <property type="project" value="UniProtKB-KW"/>
</dbReference>
<dbReference type="GO" id="GO:0046872">
    <property type="term" value="F:metal ion binding"/>
    <property type="evidence" value="ECO:0007669"/>
    <property type="project" value="UniProtKB-UniRule"/>
</dbReference>
<feature type="chain" id="PRO_5005127340" description="Peroxidase" evidence="14">
    <location>
        <begin position="19"/>
        <end position="331"/>
    </location>
</feature>
<feature type="binding site" evidence="11">
    <location>
        <position position="79"/>
    </location>
    <ligand>
        <name>Ca(2+)</name>
        <dbReference type="ChEBI" id="CHEBI:29108"/>
        <label>1</label>
    </ligand>
</feature>
<dbReference type="Gramene" id="EFJ16895">
    <property type="protein sequence ID" value="EFJ16895"/>
    <property type="gene ID" value="SELMODRAFT_115982"/>
</dbReference>
<keyword evidence="14" id="KW-0376">Hydrogen peroxide</keyword>
<feature type="disulfide bond" evidence="13">
    <location>
        <begin position="211"/>
        <end position="238"/>
    </location>
</feature>
<feature type="disulfide bond" evidence="13">
    <location>
        <begin position="132"/>
        <end position="326"/>
    </location>
</feature>
<keyword evidence="7 14" id="KW-0560">Oxidoreductase</keyword>
<feature type="binding site" description="axial binding residue" evidence="11">
    <location>
        <position position="204"/>
    </location>
    <ligand>
        <name>heme b</name>
        <dbReference type="ChEBI" id="CHEBI:60344"/>
    </ligand>
    <ligandPart>
        <name>Fe</name>
        <dbReference type="ChEBI" id="CHEBI:18248"/>
    </ligandPart>
</feature>
<dbReference type="PROSITE" id="PS00436">
    <property type="entry name" value="PEROXIDASE_2"/>
    <property type="match status" value="1"/>
</dbReference>
<comment type="cofactor">
    <cofactor evidence="11 14">
        <name>Ca(2+)</name>
        <dbReference type="ChEBI" id="CHEBI:29108"/>
    </cofactor>
    <text evidence="11 14">Binds 2 calcium ions per subunit.</text>
</comment>
<dbReference type="GO" id="GO:0020037">
    <property type="term" value="F:heme binding"/>
    <property type="evidence" value="ECO:0007669"/>
    <property type="project" value="UniProtKB-UniRule"/>
</dbReference>
<dbReference type="Gene3D" id="1.10.520.10">
    <property type="match status" value="1"/>
</dbReference>
<dbReference type="SUPFAM" id="SSF48113">
    <property type="entry name" value="Heme-dependent peroxidases"/>
    <property type="match status" value="1"/>
</dbReference>
<evidence type="ECO:0000259" key="15">
    <source>
        <dbReference type="PROSITE" id="PS50873"/>
    </source>
</evidence>